<proteinExistence type="predicted"/>
<feature type="domain" description="F5/8 type C" evidence="1">
    <location>
        <begin position="104"/>
        <end position="192"/>
    </location>
</feature>
<dbReference type="InterPro" id="IPR008979">
    <property type="entry name" value="Galactose-bd-like_sf"/>
</dbReference>
<feature type="non-terminal residue" evidence="2">
    <location>
        <position position="1"/>
    </location>
</feature>
<dbReference type="PANTHER" id="PTHR24543">
    <property type="entry name" value="MULTICOPPER OXIDASE-RELATED"/>
    <property type="match status" value="1"/>
</dbReference>
<dbReference type="EMBL" id="JARQWQ010000005">
    <property type="protein sequence ID" value="KAK2571711.1"/>
    <property type="molecule type" value="Genomic_DNA"/>
</dbReference>
<evidence type="ECO:0000313" key="2">
    <source>
        <dbReference type="EMBL" id="KAK2571711.1"/>
    </source>
</evidence>
<feature type="domain" description="F5/8 type C" evidence="1">
    <location>
        <begin position="1"/>
        <end position="103"/>
    </location>
</feature>
<feature type="non-terminal residue" evidence="2">
    <location>
        <position position="329"/>
    </location>
</feature>
<reference evidence="2" key="1">
    <citation type="journal article" date="2023" name="G3 (Bethesda)">
        <title>Whole genome assembly and annotation of the endangered Caribbean coral Acropora cervicornis.</title>
        <authorList>
            <person name="Selwyn J.D."/>
            <person name="Vollmer S.V."/>
        </authorList>
    </citation>
    <scope>NUCLEOTIDE SEQUENCE</scope>
    <source>
        <strain evidence="2">K2</strain>
    </source>
</reference>
<dbReference type="Pfam" id="PF00754">
    <property type="entry name" value="F5_F8_type_C"/>
    <property type="match status" value="3"/>
</dbReference>
<organism evidence="2 3">
    <name type="scientific">Acropora cervicornis</name>
    <name type="common">Staghorn coral</name>
    <dbReference type="NCBI Taxonomy" id="6130"/>
    <lineage>
        <taxon>Eukaryota</taxon>
        <taxon>Metazoa</taxon>
        <taxon>Cnidaria</taxon>
        <taxon>Anthozoa</taxon>
        <taxon>Hexacorallia</taxon>
        <taxon>Scleractinia</taxon>
        <taxon>Astrocoeniina</taxon>
        <taxon>Acroporidae</taxon>
        <taxon>Acropora</taxon>
    </lineage>
</organism>
<dbReference type="Proteomes" id="UP001249851">
    <property type="component" value="Unassembled WGS sequence"/>
</dbReference>
<reference evidence="2" key="2">
    <citation type="journal article" date="2023" name="Science">
        <title>Genomic signatures of disease resistance in endangered staghorn corals.</title>
        <authorList>
            <person name="Vollmer S.V."/>
            <person name="Selwyn J.D."/>
            <person name="Despard B.A."/>
            <person name="Roesel C.L."/>
        </authorList>
    </citation>
    <scope>NUCLEOTIDE SEQUENCE</scope>
    <source>
        <strain evidence="2">K2</strain>
    </source>
</reference>
<sequence>CNSALGLEDLRIQDSQLTAQSHYESLSIGGGISVDTEAKCARLNKNNCAWCAPRGNGQYLQVDLRRDFVITGIATQGLEALSDYYVRRYTVSHSRNGHTWSTFPDSQLTAQSYYESLSIGGGISIDTEPKCARLNKNNCAWCAPRGSGQYLQLDLRHDVKITGIATQGLEALSDYYVTRYKVSHSRDGHTWSILPCNSALGLEDLRIKDSQLTAQSYYESLSIGGGISVDTEPKCARLNKNNCAWCAPHGNGQYLQVDLRHDSIITGIATQGLEALSDYYVRRYKVSHSRDGYTWSIFPLFQSQNGSAVVMKLCALQLQPCWHHKGSSP</sequence>
<dbReference type="PROSITE" id="PS01285">
    <property type="entry name" value="FA58C_1"/>
    <property type="match status" value="3"/>
</dbReference>
<dbReference type="PANTHER" id="PTHR24543:SF325">
    <property type="entry name" value="F5_8 TYPE C DOMAIN-CONTAINING PROTEIN"/>
    <property type="match status" value="1"/>
</dbReference>
<protein>
    <submittedName>
        <fullName evidence="2">Venom prothrombin activator omicarin-C non-catalytic subunit</fullName>
    </submittedName>
</protein>
<dbReference type="InterPro" id="IPR000421">
    <property type="entry name" value="FA58C"/>
</dbReference>
<name>A0AAD9VEN6_ACRCE</name>
<keyword evidence="3" id="KW-1185">Reference proteome</keyword>
<evidence type="ECO:0000259" key="1">
    <source>
        <dbReference type="PROSITE" id="PS50022"/>
    </source>
</evidence>
<evidence type="ECO:0000313" key="3">
    <source>
        <dbReference type="Proteomes" id="UP001249851"/>
    </source>
</evidence>
<dbReference type="PROSITE" id="PS50022">
    <property type="entry name" value="FA58C_3"/>
    <property type="match status" value="3"/>
</dbReference>
<dbReference type="SUPFAM" id="SSF49785">
    <property type="entry name" value="Galactose-binding domain-like"/>
    <property type="match status" value="3"/>
</dbReference>
<dbReference type="AlphaFoldDB" id="A0AAD9VEN6"/>
<accession>A0AAD9VEN6</accession>
<feature type="domain" description="F5/8 type C" evidence="1">
    <location>
        <begin position="196"/>
        <end position="296"/>
    </location>
</feature>
<dbReference type="Gene3D" id="2.60.120.260">
    <property type="entry name" value="Galactose-binding domain-like"/>
    <property type="match status" value="3"/>
</dbReference>
<gene>
    <name evidence="2" type="ORF">P5673_003093</name>
</gene>
<comment type="caution">
    <text evidence="2">The sequence shown here is derived from an EMBL/GenBank/DDBJ whole genome shotgun (WGS) entry which is preliminary data.</text>
</comment>